<dbReference type="Pfam" id="PF09957">
    <property type="entry name" value="VapB_antitoxin"/>
    <property type="match status" value="1"/>
</dbReference>
<sequence length="69" mass="7823">MRVTIDLDDALIAEIMEITGLSDAQEAVEKALREFVRIHQQRPALDELRGIGWQGDLDEIRDRSSTDEA</sequence>
<dbReference type="RefSeq" id="WP_046798702.1">
    <property type="nucleotide sequence ID" value="NZ_LT009723.1"/>
</dbReference>
<evidence type="ECO:0000313" key="2">
    <source>
        <dbReference type="Proteomes" id="UP000191988"/>
    </source>
</evidence>
<protein>
    <submittedName>
        <fullName evidence="1">Uncharacterized protein</fullName>
    </submittedName>
</protein>
<organism evidence="1 2">
    <name type="scientific">Agrobacterium tomkonis CFBP 6623</name>
    <dbReference type="NCBI Taxonomy" id="1183432"/>
    <lineage>
        <taxon>Bacteria</taxon>
        <taxon>Pseudomonadati</taxon>
        <taxon>Pseudomonadota</taxon>
        <taxon>Alphaproteobacteria</taxon>
        <taxon>Hyphomicrobiales</taxon>
        <taxon>Rhizobiaceae</taxon>
        <taxon>Rhizobium/Agrobacterium group</taxon>
        <taxon>Agrobacterium</taxon>
        <taxon>Agrobacterium tumefaciens complex</taxon>
    </lineage>
</organism>
<gene>
    <name evidence="1" type="ORF">AGR3A_Cc300044</name>
</gene>
<name>A0A1S7PT52_9HYPH</name>
<accession>A0A1S7PT52</accession>
<dbReference type="STRING" id="1183432.AGR3A_Cc300044"/>
<keyword evidence="2" id="KW-1185">Reference proteome</keyword>
<dbReference type="EMBL" id="FBWK01000024">
    <property type="protein sequence ID" value="CUX26170.1"/>
    <property type="molecule type" value="Genomic_DNA"/>
</dbReference>
<dbReference type="InterPro" id="IPR019239">
    <property type="entry name" value="VapB_antitoxin"/>
</dbReference>
<reference evidence="2" key="1">
    <citation type="submission" date="2016-01" db="EMBL/GenBank/DDBJ databases">
        <authorList>
            <person name="Regsiter A."/>
            <person name="william w."/>
        </authorList>
    </citation>
    <scope>NUCLEOTIDE SEQUENCE [LARGE SCALE GENOMIC DNA]</scope>
    <source>
        <strain evidence="2">CFBP 6623</strain>
    </source>
</reference>
<dbReference type="AlphaFoldDB" id="A0A1S7PT52"/>
<dbReference type="Proteomes" id="UP000191988">
    <property type="component" value="Unassembled WGS sequence"/>
</dbReference>
<evidence type="ECO:0000313" key="1">
    <source>
        <dbReference type="EMBL" id="CUX26170.1"/>
    </source>
</evidence>
<proteinExistence type="predicted"/>